<dbReference type="Pfam" id="PF13561">
    <property type="entry name" value="adh_short_C2"/>
    <property type="match status" value="1"/>
</dbReference>
<protein>
    <submittedName>
        <fullName evidence="3">SDR family NAD(P)-dependent oxidoreductase</fullName>
    </submittedName>
</protein>
<dbReference type="Gene3D" id="3.40.50.720">
    <property type="entry name" value="NAD(P)-binding Rossmann-like Domain"/>
    <property type="match status" value="1"/>
</dbReference>
<dbReference type="PRINTS" id="PR00081">
    <property type="entry name" value="GDHRDH"/>
</dbReference>
<dbReference type="InterPro" id="IPR020904">
    <property type="entry name" value="Sc_DH/Rdtase_CS"/>
</dbReference>
<dbReference type="OrthoDB" id="9788235at2"/>
<dbReference type="InterPro" id="IPR036291">
    <property type="entry name" value="NAD(P)-bd_dom_sf"/>
</dbReference>
<reference evidence="3 4" key="1">
    <citation type="submission" date="2018-07" db="EMBL/GenBank/DDBJ databases">
        <title>Genome analysis of Runella aurantiaca.</title>
        <authorList>
            <person name="Yang X."/>
        </authorList>
    </citation>
    <scope>NUCLEOTIDE SEQUENCE [LARGE SCALE GENOMIC DNA]</scope>
    <source>
        <strain evidence="3 4">YX9</strain>
    </source>
</reference>
<dbReference type="PANTHER" id="PTHR42760:SF133">
    <property type="entry name" value="3-OXOACYL-[ACYL-CARRIER-PROTEIN] REDUCTASE"/>
    <property type="match status" value="1"/>
</dbReference>
<dbReference type="SUPFAM" id="SSF51735">
    <property type="entry name" value="NAD(P)-binding Rossmann-fold domains"/>
    <property type="match status" value="1"/>
</dbReference>
<evidence type="ECO:0000313" key="4">
    <source>
        <dbReference type="Proteomes" id="UP000253141"/>
    </source>
</evidence>
<dbReference type="Proteomes" id="UP000253141">
    <property type="component" value="Unassembled WGS sequence"/>
</dbReference>
<proteinExistence type="inferred from homology"/>
<dbReference type="GO" id="GO:0016616">
    <property type="term" value="F:oxidoreductase activity, acting on the CH-OH group of donors, NAD or NADP as acceptor"/>
    <property type="evidence" value="ECO:0007669"/>
    <property type="project" value="TreeGrafter"/>
</dbReference>
<dbReference type="PROSITE" id="PS00061">
    <property type="entry name" value="ADH_SHORT"/>
    <property type="match status" value="1"/>
</dbReference>
<evidence type="ECO:0000256" key="2">
    <source>
        <dbReference type="ARBA" id="ARBA00023002"/>
    </source>
</evidence>
<organism evidence="3 4">
    <name type="scientific">Runella aurantiaca</name>
    <dbReference type="NCBI Taxonomy" id="2282308"/>
    <lineage>
        <taxon>Bacteria</taxon>
        <taxon>Pseudomonadati</taxon>
        <taxon>Bacteroidota</taxon>
        <taxon>Cytophagia</taxon>
        <taxon>Cytophagales</taxon>
        <taxon>Spirosomataceae</taxon>
        <taxon>Runella</taxon>
    </lineage>
</organism>
<dbReference type="AlphaFoldDB" id="A0A369I259"/>
<dbReference type="FunFam" id="3.40.50.720:FF:000084">
    <property type="entry name" value="Short-chain dehydrogenase reductase"/>
    <property type="match status" value="1"/>
</dbReference>
<evidence type="ECO:0000256" key="1">
    <source>
        <dbReference type="ARBA" id="ARBA00006484"/>
    </source>
</evidence>
<gene>
    <name evidence="3" type="ORF">DVG78_28020</name>
</gene>
<accession>A0A369I259</accession>
<comment type="caution">
    <text evidence="3">The sequence shown here is derived from an EMBL/GenBank/DDBJ whole genome shotgun (WGS) entry which is preliminary data.</text>
</comment>
<dbReference type="RefSeq" id="WP_114464320.1">
    <property type="nucleotide sequence ID" value="NZ_QPIW01000040.1"/>
</dbReference>
<name>A0A369I259_9BACT</name>
<keyword evidence="4" id="KW-1185">Reference proteome</keyword>
<dbReference type="EMBL" id="QPIW01000040">
    <property type="protein sequence ID" value="RDB02567.1"/>
    <property type="molecule type" value="Genomic_DNA"/>
</dbReference>
<dbReference type="PANTHER" id="PTHR42760">
    <property type="entry name" value="SHORT-CHAIN DEHYDROGENASES/REDUCTASES FAMILY MEMBER"/>
    <property type="match status" value="1"/>
</dbReference>
<dbReference type="InterPro" id="IPR002347">
    <property type="entry name" value="SDR_fam"/>
</dbReference>
<evidence type="ECO:0000313" key="3">
    <source>
        <dbReference type="EMBL" id="RDB02567.1"/>
    </source>
</evidence>
<keyword evidence="2" id="KW-0560">Oxidoreductase</keyword>
<sequence length="270" mass="28656">MKNITSEVNIKYNLLQLENKVCIITGAASLRSIGYGTAELFAAHGAKLVILDIVMNEQIAKDLKNHIETQVGKSVEILCLTCDIRNINDCENAIEKSVAHFGTIDCLVNCAGIVKSEGMLSITEQDYDLIMDVNLKGTFNICKSVLKVFAEKQAGVIINLASLAAQRGGGLVGGAHYAASKGGVISLTRSIAREFAPLGIRANVICPAMIETNMLDGLTEAQLNEVIAAIPLKRVGKTIELAGTCLFLASDLSGFTTGATIDVNGGIHIH</sequence>
<comment type="similarity">
    <text evidence="1">Belongs to the short-chain dehydrogenases/reductases (SDR) family.</text>
</comment>
<dbReference type="PRINTS" id="PR00080">
    <property type="entry name" value="SDRFAMILY"/>
</dbReference>